<feature type="compositionally biased region" description="Polar residues" evidence="2">
    <location>
        <begin position="938"/>
        <end position="948"/>
    </location>
</feature>
<dbReference type="GO" id="GO:0000795">
    <property type="term" value="C:synaptonemal complex"/>
    <property type="evidence" value="ECO:0007669"/>
    <property type="project" value="InterPro"/>
</dbReference>
<dbReference type="Gene3D" id="1.10.287.1490">
    <property type="match status" value="3"/>
</dbReference>
<dbReference type="PANTHER" id="PTHR46918:SF1">
    <property type="entry name" value="SYNAPTONEMAL COMPLEX PROTEIN 1"/>
    <property type="match status" value="1"/>
</dbReference>
<dbReference type="GO" id="GO:0007130">
    <property type="term" value="P:synaptonemal complex assembly"/>
    <property type="evidence" value="ECO:0007669"/>
    <property type="project" value="InterPro"/>
</dbReference>
<name>A0A8K0A6Y0_BRALA</name>
<sequence length="1045" mass="119317">MQGVQQLFHQQEPFFKALSPQQQEHQHSFFKIGTEQQEVEMETLSPMRLGQQMHSGERLTSLHSRLQKEAEKINKWKHQTEMQIQQRERKIQDTQQTIDSQRKSILELQLQNENLSSKLQEEIDGRVEIMKKITATRDMCYLLKDHAANVEERMGKCEANRDELQSLQHDTVFQLQELTSKFNNLRINHTEAEKVLGNKVKESVSELNQVKCDYQNEKVNMEKRLEGLIQQCSEKEMEIAKLTGALTDKQAQLSDLKQQCSMLEEHVAKLEDEVKSLQDQLQEASDKIFSKDQEMEKISGELTNTEAQLQKVSNDCEQLESHIGLLKEQHSIEVTKINHQLDTVEEKLTVEKTKTKDMSSRHLSAEQRIGELQASINEQEKKYENLIEEKSKVEGEKAAVEAEGVLLKENIMVLETEQKNMKDQVSQLRTTVAVLTDAKIHAEEQLSMLEKEKKVTGDEVKILTNTTAARDKEIKILEDDLKKAAELQKEAKKQEKELKQQLKTKDAEVDKTSAKLKKVQGDLEEIQTLMASLQRDNEELKEKLNAADLQRSTLQSSLDEVNQEKVSLNDTLKQLEESLKAQDKEAVGKIHQQQESTKALQTELDSNKKSMTKLENRVKSLEKQVAEKTNKIKDLQQDNKTVKKELGIHIKLSNGFEEKAKSLEEEIAQVKKTAEDTKIELSTAKDEVQRVTTDKKQVQAHCEQQIMEMTATLEKYKAENQKIVNQKDKEIEKMRKEHQTSKKQDVQVSDLMSQLQSVQQQLEDVKKEKDEIAKGQKEYQQQVDMLKKTIEDKEGQLKELRTDLEKAKADALSPTTPKTFSTPKNYSTPKINAPPSASLHQRHAARRNISRKENVPKTDPMVPLAASTPIQNKTPLQRIIKRPESEPKKRRVAFDMTEKTVEISMDGGDSEANSSTSELMELDPEDLLSGKPRGDQQVPGQASLQVHKSPSHGILKSPAFVRKSPAARFGAQARASPATKTPTPRGSKSYKVHISDSWGKKNKNVKQGPNKTPKSKEQAKKRNKSSERGEELSWFESDTVFGFFE</sequence>
<dbReference type="Proteomes" id="UP000838412">
    <property type="component" value="Chromosome 6"/>
</dbReference>
<dbReference type="PANTHER" id="PTHR46918">
    <property type="entry name" value="SYNAPTONEMAL COMPLEX PROTEIN 1"/>
    <property type="match status" value="1"/>
</dbReference>
<feature type="compositionally biased region" description="Basic residues" evidence="2">
    <location>
        <begin position="840"/>
        <end position="849"/>
    </location>
</feature>
<dbReference type="AlphaFoldDB" id="A0A8K0A6Y0"/>
<dbReference type="OrthoDB" id="10064612at2759"/>
<gene>
    <name evidence="3" type="primary">SYCP1</name>
    <name evidence="3" type="ORF">BLAG_LOCUS20856</name>
</gene>
<feature type="compositionally biased region" description="Basic and acidic residues" evidence="2">
    <location>
        <begin position="1014"/>
        <end position="1031"/>
    </location>
</feature>
<dbReference type="EMBL" id="OV696691">
    <property type="protein sequence ID" value="CAH1267537.1"/>
    <property type="molecule type" value="Genomic_DNA"/>
</dbReference>
<evidence type="ECO:0000256" key="2">
    <source>
        <dbReference type="SAM" id="MobiDB-lite"/>
    </source>
</evidence>
<dbReference type="Pfam" id="PF05483">
    <property type="entry name" value="SCP-1"/>
    <property type="match status" value="1"/>
</dbReference>
<feature type="coiled-coil region" evidence="1">
    <location>
        <begin position="77"/>
        <end position="118"/>
    </location>
</feature>
<feature type="compositionally biased region" description="Low complexity" evidence="2">
    <location>
        <begin position="813"/>
        <end position="824"/>
    </location>
</feature>
<protein>
    <submittedName>
        <fullName evidence="3">SYCP1 protein</fullName>
    </submittedName>
</protein>
<dbReference type="InterPro" id="IPR008827">
    <property type="entry name" value="SYCP1"/>
</dbReference>
<evidence type="ECO:0000256" key="1">
    <source>
        <dbReference type="SAM" id="Coils"/>
    </source>
</evidence>
<feature type="region of interest" description="Disordered" evidence="2">
    <location>
        <begin position="806"/>
        <end position="1045"/>
    </location>
</feature>
<feature type="compositionally biased region" description="Polar residues" evidence="2">
    <location>
        <begin position="591"/>
        <end position="604"/>
    </location>
</feature>
<evidence type="ECO:0000313" key="3">
    <source>
        <dbReference type="EMBL" id="CAH1267537.1"/>
    </source>
</evidence>
<organism evidence="3 4">
    <name type="scientific">Branchiostoma lanceolatum</name>
    <name type="common">Common lancelet</name>
    <name type="synonym">Amphioxus lanceolatum</name>
    <dbReference type="NCBI Taxonomy" id="7740"/>
    <lineage>
        <taxon>Eukaryota</taxon>
        <taxon>Metazoa</taxon>
        <taxon>Chordata</taxon>
        <taxon>Cephalochordata</taxon>
        <taxon>Leptocardii</taxon>
        <taxon>Amphioxiformes</taxon>
        <taxon>Branchiostomatidae</taxon>
        <taxon>Branchiostoma</taxon>
    </lineage>
</organism>
<feature type="region of interest" description="Disordered" evidence="2">
    <location>
        <begin position="584"/>
        <end position="610"/>
    </location>
</feature>
<proteinExistence type="predicted"/>
<keyword evidence="1" id="KW-0175">Coiled coil</keyword>
<accession>A0A8K0A6Y0</accession>
<feature type="compositionally biased region" description="Basic and acidic residues" evidence="2">
    <location>
        <begin position="881"/>
        <end position="901"/>
    </location>
</feature>
<keyword evidence="4" id="KW-1185">Reference proteome</keyword>
<dbReference type="SUPFAM" id="SSF57997">
    <property type="entry name" value="Tropomyosin"/>
    <property type="match status" value="1"/>
</dbReference>
<evidence type="ECO:0000313" key="4">
    <source>
        <dbReference type="Proteomes" id="UP000838412"/>
    </source>
</evidence>
<reference evidence="3" key="1">
    <citation type="submission" date="2022-01" db="EMBL/GenBank/DDBJ databases">
        <authorList>
            <person name="Braso-Vives M."/>
        </authorList>
    </citation>
    <scope>NUCLEOTIDE SEQUENCE</scope>
</reference>